<dbReference type="EMBL" id="JAGSYN010000049">
    <property type="protein sequence ID" value="KAG7665502.1"/>
    <property type="molecule type" value="Genomic_DNA"/>
</dbReference>
<dbReference type="InterPro" id="IPR013252">
    <property type="entry name" value="Ndc80_Spc24"/>
</dbReference>
<dbReference type="RefSeq" id="XP_049265734.1">
    <property type="nucleotide sequence ID" value="XM_049410629.1"/>
</dbReference>
<keyword evidence="1" id="KW-0498">Mitosis</keyword>
<keyword evidence="1" id="KW-0995">Kinetochore</keyword>
<sequence>MNNKLSNLYKIDDDKYSRIKNASQLPQYQDISINRNDNIFNILEQRSLLLDKLHEGIVRQLVRLNSKSSSIKEKEVELNRTLSEITKRIEEFPDDDRNSNNRDFLNQDSILLQLKLYKALGVSISSETKEYVESGIRKQKEEVRISVMNPGDSKPSVLVVLGKDSSQEFEQLQSEPFEEPPVVTPQNPPDALLGYTTEDDQGFGKDSQEEEQPQMDLTQDVRNIESEGNGEEVKVTNTADEETNLQDNSEVEKEVDVDIIEEDQDVGVIEVLVSHSYYRVLVSHSYYLVDQDVDAEEEEDADADMSME</sequence>
<dbReference type="AlphaFoldDB" id="A0A8J5QLY1"/>
<keyword evidence="1" id="KW-0131">Cell cycle</keyword>
<evidence type="ECO:0000313" key="3">
    <source>
        <dbReference type="EMBL" id="KAG7665502.1"/>
    </source>
</evidence>
<comment type="function">
    <text evidence="1">Acts as a component of the essential kinetochore-associated NDC80 complex, which is required for chromosome segregation and spindle checkpoint activity.</text>
</comment>
<keyword evidence="1" id="KW-0132">Cell division</keyword>
<dbReference type="GO" id="GO:0005634">
    <property type="term" value="C:nucleus"/>
    <property type="evidence" value="ECO:0007669"/>
    <property type="project" value="UniProtKB-SubCell"/>
</dbReference>
<keyword evidence="1" id="KW-0137">Centromere</keyword>
<feature type="region of interest" description="Disordered" evidence="2">
    <location>
        <begin position="168"/>
        <end position="217"/>
    </location>
</feature>
<name>A0A8J5QLY1_9ASCO</name>
<dbReference type="GO" id="GO:0051301">
    <property type="term" value="P:cell division"/>
    <property type="evidence" value="ECO:0007669"/>
    <property type="project" value="UniProtKB-UniRule"/>
</dbReference>
<reference evidence="3 4" key="1">
    <citation type="journal article" date="2021" name="DNA Res.">
        <title>Genome analysis of Candida subhashii reveals its hybrid nature and dual mitochondrial genome conformations.</title>
        <authorList>
            <person name="Mixao V."/>
            <person name="Hegedusova E."/>
            <person name="Saus E."/>
            <person name="Pryszcz L.P."/>
            <person name="Cillingova A."/>
            <person name="Nosek J."/>
            <person name="Gabaldon T."/>
        </authorList>
    </citation>
    <scope>NUCLEOTIDE SEQUENCE [LARGE SCALE GENOMIC DNA]</scope>
    <source>
        <strain evidence="3 4">CBS 10753</strain>
    </source>
</reference>
<comment type="caution">
    <text evidence="3">The sequence shown here is derived from an EMBL/GenBank/DDBJ whole genome shotgun (WGS) entry which is preliminary data.</text>
</comment>
<dbReference type="OrthoDB" id="3344830at2759"/>
<dbReference type="Proteomes" id="UP000694255">
    <property type="component" value="Unassembled WGS sequence"/>
</dbReference>
<proteinExistence type="inferred from homology"/>
<dbReference type="Pfam" id="PF08286">
    <property type="entry name" value="Spc24"/>
    <property type="match status" value="1"/>
</dbReference>
<evidence type="ECO:0000256" key="2">
    <source>
        <dbReference type="SAM" id="MobiDB-lite"/>
    </source>
</evidence>
<gene>
    <name evidence="3" type="ORF">J8A68_000904</name>
</gene>
<evidence type="ECO:0000256" key="1">
    <source>
        <dbReference type="RuleBase" id="RU368011"/>
    </source>
</evidence>
<keyword evidence="1" id="KW-0158">Chromosome</keyword>
<protein>
    <recommendedName>
        <fullName evidence="1">Kinetochore protein Spc24</fullName>
    </recommendedName>
</protein>
<keyword evidence="1" id="KW-0539">Nucleus</keyword>
<keyword evidence="4" id="KW-1185">Reference proteome</keyword>
<dbReference type="GeneID" id="73467705"/>
<organism evidence="3 4">
    <name type="scientific">[Candida] subhashii</name>
    <dbReference type="NCBI Taxonomy" id="561895"/>
    <lineage>
        <taxon>Eukaryota</taxon>
        <taxon>Fungi</taxon>
        <taxon>Dikarya</taxon>
        <taxon>Ascomycota</taxon>
        <taxon>Saccharomycotina</taxon>
        <taxon>Pichiomycetes</taxon>
        <taxon>Debaryomycetaceae</taxon>
        <taxon>Spathaspora</taxon>
    </lineage>
</organism>
<comment type="similarity">
    <text evidence="1">Belongs to the SPC24 family.</text>
</comment>
<comment type="subcellular location">
    <subcellularLocation>
        <location evidence="1">Nucleus</location>
    </subcellularLocation>
    <subcellularLocation>
        <location evidence="1">Chromosome</location>
        <location evidence="1">Centromere</location>
        <location evidence="1">Kinetochore</location>
    </subcellularLocation>
</comment>
<comment type="subunit">
    <text evidence="1">Component of the NDC80 complex.</text>
</comment>
<evidence type="ECO:0000313" key="4">
    <source>
        <dbReference type="Proteomes" id="UP000694255"/>
    </source>
</evidence>
<accession>A0A8J5QLY1</accession>
<dbReference type="GO" id="GO:0000776">
    <property type="term" value="C:kinetochore"/>
    <property type="evidence" value="ECO:0007669"/>
    <property type="project" value="UniProtKB-KW"/>
</dbReference>